<dbReference type="SUPFAM" id="SSF51391">
    <property type="entry name" value="Thiamin phosphate synthase"/>
    <property type="match status" value="1"/>
</dbReference>
<accession>A0A9X1U0X5</accession>
<dbReference type="RefSeq" id="WP_236119403.1">
    <property type="nucleotide sequence ID" value="NZ_JAKGSI010000004.1"/>
</dbReference>
<organism evidence="14 15">
    <name type="scientific">Corynebacterium uropygiale</name>
    <dbReference type="NCBI Taxonomy" id="1775911"/>
    <lineage>
        <taxon>Bacteria</taxon>
        <taxon>Bacillati</taxon>
        <taxon>Actinomycetota</taxon>
        <taxon>Actinomycetes</taxon>
        <taxon>Mycobacteriales</taxon>
        <taxon>Corynebacteriaceae</taxon>
        <taxon>Corynebacterium</taxon>
    </lineage>
</organism>
<feature type="binding site" evidence="10">
    <location>
        <position position="198"/>
    </location>
    <ligand>
        <name>2-[(2R,5Z)-2-carboxy-4-methylthiazol-5(2H)-ylidene]ethyl phosphate</name>
        <dbReference type="ChEBI" id="CHEBI:62899"/>
    </ligand>
</feature>
<dbReference type="PANTHER" id="PTHR20857:SF15">
    <property type="entry name" value="THIAMINE-PHOSPHATE SYNTHASE"/>
    <property type="match status" value="1"/>
</dbReference>
<feature type="binding site" evidence="10">
    <location>
        <begin position="160"/>
        <end position="162"/>
    </location>
    <ligand>
        <name>2-[(2R,5Z)-2-carboxy-4-methylthiazol-5(2H)-ylidene]ethyl phosphate</name>
        <dbReference type="ChEBI" id="CHEBI:62899"/>
    </ligand>
</feature>
<dbReference type="GO" id="GO:0000287">
    <property type="term" value="F:magnesium ion binding"/>
    <property type="evidence" value="ECO:0007669"/>
    <property type="project" value="UniProtKB-UniRule"/>
</dbReference>
<comment type="caution">
    <text evidence="10">Lacks conserved residue(s) required for the propagation of feature annotation.</text>
</comment>
<dbReference type="GO" id="GO:0009229">
    <property type="term" value="P:thiamine diphosphate biosynthetic process"/>
    <property type="evidence" value="ECO:0007669"/>
    <property type="project" value="UniProtKB-UniRule"/>
</dbReference>
<dbReference type="Proteomes" id="UP001139336">
    <property type="component" value="Unassembled WGS sequence"/>
</dbReference>
<dbReference type="InterPro" id="IPR036206">
    <property type="entry name" value="ThiamineP_synth_sf"/>
</dbReference>
<dbReference type="NCBIfam" id="TIGR00693">
    <property type="entry name" value="thiE"/>
    <property type="match status" value="1"/>
</dbReference>
<protein>
    <recommendedName>
        <fullName evidence="10">Thiamine-phosphate synthase</fullName>
        <shortName evidence="10">TP synthase</shortName>
        <shortName evidence="10">TPS</shortName>
        <ecNumber evidence="10">2.5.1.3</ecNumber>
    </recommendedName>
    <alternativeName>
        <fullName evidence="10">Thiamine-phosphate pyrophosphorylase</fullName>
        <shortName evidence="10">TMP pyrophosphorylase</shortName>
        <shortName evidence="10">TMP-PPase</shortName>
    </alternativeName>
</protein>
<evidence type="ECO:0000256" key="12">
    <source>
        <dbReference type="RuleBase" id="RU004253"/>
    </source>
</evidence>
<evidence type="ECO:0000256" key="11">
    <source>
        <dbReference type="RuleBase" id="RU003826"/>
    </source>
</evidence>
<name>A0A9X1U0X5_9CORY</name>
<comment type="catalytic activity">
    <reaction evidence="9 10 11">
        <text>2-[(2R,5Z)-2-carboxy-4-methylthiazol-5(2H)-ylidene]ethyl phosphate + 4-amino-2-methyl-5-(diphosphooxymethyl)pyrimidine + 2 H(+) = thiamine phosphate + CO2 + diphosphate</text>
        <dbReference type="Rhea" id="RHEA:47844"/>
        <dbReference type="ChEBI" id="CHEBI:15378"/>
        <dbReference type="ChEBI" id="CHEBI:16526"/>
        <dbReference type="ChEBI" id="CHEBI:33019"/>
        <dbReference type="ChEBI" id="CHEBI:37575"/>
        <dbReference type="ChEBI" id="CHEBI:57841"/>
        <dbReference type="ChEBI" id="CHEBI:62899"/>
        <dbReference type="EC" id="2.5.1.3"/>
    </reaction>
</comment>
<dbReference type="HAMAP" id="MF_00097">
    <property type="entry name" value="TMP_synthase"/>
    <property type="match status" value="1"/>
</dbReference>
<dbReference type="InterPro" id="IPR022998">
    <property type="entry name" value="ThiamineP_synth_TenI"/>
</dbReference>
<dbReference type="Pfam" id="PF02581">
    <property type="entry name" value="TMP-TENI"/>
    <property type="match status" value="1"/>
</dbReference>
<feature type="binding site" evidence="10">
    <location>
        <position position="94"/>
    </location>
    <ligand>
        <name>4-amino-2-methyl-5-(diphosphooxymethyl)pyrimidine</name>
        <dbReference type="ChEBI" id="CHEBI:57841"/>
    </ligand>
</feature>
<feature type="binding site" evidence="10">
    <location>
        <position position="163"/>
    </location>
    <ligand>
        <name>4-amino-2-methyl-5-(diphosphooxymethyl)pyrimidine</name>
        <dbReference type="ChEBI" id="CHEBI:57841"/>
    </ligand>
</feature>
<keyword evidence="4 10" id="KW-0479">Metal-binding</keyword>
<dbReference type="PANTHER" id="PTHR20857">
    <property type="entry name" value="THIAMINE-PHOSPHATE PYROPHOSPHORYLASE"/>
    <property type="match status" value="1"/>
</dbReference>
<gene>
    <name evidence="10 14" type="primary">thiE</name>
    <name evidence="14" type="ORF">L1O03_08760</name>
</gene>
<evidence type="ECO:0000256" key="5">
    <source>
        <dbReference type="ARBA" id="ARBA00022842"/>
    </source>
</evidence>
<dbReference type="GO" id="GO:0004789">
    <property type="term" value="F:thiamine-phosphate diphosphorylase activity"/>
    <property type="evidence" value="ECO:0007669"/>
    <property type="project" value="UniProtKB-UniRule"/>
</dbReference>
<evidence type="ECO:0000256" key="2">
    <source>
        <dbReference type="ARBA" id="ARBA00005165"/>
    </source>
</evidence>
<comment type="pathway">
    <text evidence="2 10 12">Cofactor biosynthesis; thiamine diphosphate biosynthesis; thiamine phosphate from 4-amino-2-methyl-5-diphosphomethylpyrimidine and 4-methyl-5-(2-phosphoethyl)-thiazole: step 1/1.</text>
</comment>
<feature type="binding site" evidence="10">
    <location>
        <position position="133"/>
    </location>
    <ligand>
        <name>4-amino-2-methyl-5-(diphosphooxymethyl)pyrimidine</name>
        <dbReference type="ChEBI" id="CHEBI:57841"/>
    </ligand>
</feature>
<comment type="caution">
    <text evidence="14">The sequence shown here is derived from an EMBL/GenBank/DDBJ whole genome shotgun (WGS) entry which is preliminary data.</text>
</comment>
<evidence type="ECO:0000256" key="1">
    <source>
        <dbReference type="ARBA" id="ARBA00003814"/>
    </source>
</evidence>
<comment type="catalytic activity">
    <reaction evidence="7 10 11">
        <text>4-methyl-5-(2-phosphooxyethyl)-thiazole + 4-amino-2-methyl-5-(diphosphooxymethyl)pyrimidine + H(+) = thiamine phosphate + diphosphate</text>
        <dbReference type="Rhea" id="RHEA:22328"/>
        <dbReference type="ChEBI" id="CHEBI:15378"/>
        <dbReference type="ChEBI" id="CHEBI:33019"/>
        <dbReference type="ChEBI" id="CHEBI:37575"/>
        <dbReference type="ChEBI" id="CHEBI:57841"/>
        <dbReference type="ChEBI" id="CHEBI:58296"/>
        <dbReference type="EC" id="2.5.1.3"/>
    </reaction>
</comment>
<evidence type="ECO:0000259" key="13">
    <source>
        <dbReference type="Pfam" id="PF02581"/>
    </source>
</evidence>
<dbReference type="GO" id="GO:0009228">
    <property type="term" value="P:thiamine biosynthetic process"/>
    <property type="evidence" value="ECO:0007669"/>
    <property type="project" value="UniProtKB-KW"/>
</dbReference>
<dbReference type="Gene3D" id="3.20.20.70">
    <property type="entry name" value="Aldolase class I"/>
    <property type="match status" value="1"/>
</dbReference>
<dbReference type="EMBL" id="JAKGSI010000004">
    <property type="protein sequence ID" value="MCF4007264.1"/>
    <property type="molecule type" value="Genomic_DNA"/>
</dbReference>
<dbReference type="EC" id="2.5.1.3" evidence="10"/>
<keyword evidence="3 10" id="KW-0808">Transferase</keyword>
<keyword evidence="15" id="KW-1185">Reference proteome</keyword>
<evidence type="ECO:0000256" key="6">
    <source>
        <dbReference type="ARBA" id="ARBA00022977"/>
    </source>
</evidence>
<proteinExistence type="inferred from homology"/>
<evidence type="ECO:0000256" key="9">
    <source>
        <dbReference type="ARBA" id="ARBA00047883"/>
    </source>
</evidence>
<evidence type="ECO:0000313" key="14">
    <source>
        <dbReference type="EMBL" id="MCF4007264.1"/>
    </source>
</evidence>
<comment type="similarity">
    <text evidence="10 11">Belongs to the thiamine-phosphate synthase family.</text>
</comment>
<comment type="cofactor">
    <cofactor evidence="10">
        <name>Mg(2+)</name>
        <dbReference type="ChEBI" id="CHEBI:18420"/>
    </cofactor>
    <text evidence="10">Binds 1 Mg(2+) ion per subunit.</text>
</comment>
<evidence type="ECO:0000256" key="7">
    <source>
        <dbReference type="ARBA" id="ARBA00047334"/>
    </source>
</evidence>
<evidence type="ECO:0000313" key="15">
    <source>
        <dbReference type="Proteomes" id="UP001139336"/>
    </source>
</evidence>
<dbReference type="InterPro" id="IPR013785">
    <property type="entry name" value="Aldolase_TIM"/>
</dbReference>
<dbReference type="GO" id="GO:0005737">
    <property type="term" value="C:cytoplasm"/>
    <property type="evidence" value="ECO:0007669"/>
    <property type="project" value="TreeGrafter"/>
</dbReference>
<evidence type="ECO:0000256" key="4">
    <source>
        <dbReference type="ARBA" id="ARBA00022723"/>
    </source>
</evidence>
<feature type="binding site" evidence="10">
    <location>
        <position position="114"/>
    </location>
    <ligand>
        <name>Mg(2+)</name>
        <dbReference type="ChEBI" id="CHEBI:18420"/>
    </ligand>
</feature>
<feature type="binding site" evidence="10">
    <location>
        <begin position="62"/>
        <end position="66"/>
    </location>
    <ligand>
        <name>4-amino-2-methyl-5-(diphosphooxymethyl)pyrimidine</name>
        <dbReference type="ChEBI" id="CHEBI:57841"/>
    </ligand>
</feature>
<keyword evidence="5 10" id="KW-0460">Magnesium</keyword>
<feature type="domain" description="Thiamine phosphate synthase/TenI" evidence="13">
    <location>
        <begin position="33"/>
        <end position="221"/>
    </location>
</feature>
<sequence length="244" mass="26543">MSSTYSPRQLFPREPHPRRTREERLALLRQARLYLCTDARRAQGDLPSFLRSCYEGGVDIIQLRDKKLEARAEIEALATLAEIAHEQGTLFAVNDRADVAALVGADILHLGQGDLSTAQARSLLGTDILLGRSNRSEAMFRDSLADDGLDYACMGPVWRTPTKPGRDPVGLPLIARARELAEGSSSNPAGKPWFAIGGINPETLPEVQEVGARRVVVVRALTEAADPAATAHHMRRMLSAAEGT</sequence>
<evidence type="ECO:0000256" key="3">
    <source>
        <dbReference type="ARBA" id="ARBA00022679"/>
    </source>
</evidence>
<evidence type="ECO:0000256" key="10">
    <source>
        <dbReference type="HAMAP-Rule" id="MF_00097"/>
    </source>
</evidence>
<keyword evidence="6 10" id="KW-0784">Thiamine biosynthesis</keyword>
<dbReference type="CDD" id="cd00564">
    <property type="entry name" value="TMP_TenI"/>
    <property type="match status" value="1"/>
</dbReference>
<reference evidence="14" key="1">
    <citation type="submission" date="2022-01" db="EMBL/GenBank/DDBJ databases">
        <title>Corynebacterium sp. nov isolated from isolated from the feces of the greater white-fronted geese (Anser albifrons) at Poyang Lake, PR China.</title>
        <authorList>
            <person name="Liu Q."/>
        </authorList>
    </citation>
    <scope>NUCLEOTIDE SEQUENCE</scope>
    <source>
        <strain evidence="14">JCM 32435</strain>
    </source>
</reference>
<feature type="binding site" evidence="10">
    <location>
        <position position="95"/>
    </location>
    <ligand>
        <name>Mg(2+)</name>
        <dbReference type="ChEBI" id="CHEBI:18420"/>
    </ligand>
</feature>
<comment type="catalytic activity">
    <reaction evidence="8 10 11">
        <text>2-(2-carboxy-4-methylthiazol-5-yl)ethyl phosphate + 4-amino-2-methyl-5-(diphosphooxymethyl)pyrimidine + 2 H(+) = thiamine phosphate + CO2 + diphosphate</text>
        <dbReference type="Rhea" id="RHEA:47848"/>
        <dbReference type="ChEBI" id="CHEBI:15378"/>
        <dbReference type="ChEBI" id="CHEBI:16526"/>
        <dbReference type="ChEBI" id="CHEBI:33019"/>
        <dbReference type="ChEBI" id="CHEBI:37575"/>
        <dbReference type="ChEBI" id="CHEBI:57841"/>
        <dbReference type="ChEBI" id="CHEBI:62890"/>
        <dbReference type="EC" id="2.5.1.3"/>
    </reaction>
</comment>
<dbReference type="AlphaFoldDB" id="A0A9X1U0X5"/>
<dbReference type="InterPro" id="IPR034291">
    <property type="entry name" value="TMP_synthase"/>
</dbReference>
<evidence type="ECO:0000256" key="8">
    <source>
        <dbReference type="ARBA" id="ARBA00047851"/>
    </source>
</evidence>
<comment type="function">
    <text evidence="1 10">Condenses 4-methyl-5-(beta-hydroxyethyl)thiazole monophosphate (THZ-P) and 2-methyl-4-amino-5-hydroxymethyl pyrimidine pyrophosphate (HMP-PP) to form thiamine monophosphate (TMP).</text>
</comment>